<dbReference type="EMBL" id="AYSO01000019">
    <property type="protein sequence ID" value="KIE45602.1"/>
    <property type="molecule type" value="Genomic_DNA"/>
</dbReference>
<evidence type="ECO:0000313" key="6">
    <source>
        <dbReference type="Proteomes" id="UP000031366"/>
    </source>
</evidence>
<dbReference type="GO" id="GO:0016020">
    <property type="term" value="C:membrane"/>
    <property type="evidence" value="ECO:0007669"/>
    <property type="project" value="UniProtKB-SubCell"/>
</dbReference>
<evidence type="ECO:0000256" key="1">
    <source>
        <dbReference type="ARBA" id="ARBA00004370"/>
    </source>
</evidence>
<dbReference type="Pfam" id="PF11954">
    <property type="entry name" value="DUF3471"/>
    <property type="match status" value="1"/>
</dbReference>
<comment type="subcellular location">
    <subcellularLocation>
        <location evidence="1">Membrane</location>
    </subcellularLocation>
</comment>
<dbReference type="RefSeq" id="WP_039635372.1">
    <property type="nucleotide sequence ID" value="NZ_AYSO01000019.1"/>
</dbReference>
<evidence type="ECO:0000259" key="4">
    <source>
        <dbReference type="Pfam" id="PF11954"/>
    </source>
</evidence>
<dbReference type="PANTHER" id="PTHR46825:SF11">
    <property type="entry name" value="PENICILLIN-BINDING PROTEIN 4"/>
    <property type="match status" value="1"/>
</dbReference>
<dbReference type="Gene3D" id="3.40.710.10">
    <property type="entry name" value="DD-peptidase/beta-lactamase superfamily"/>
    <property type="match status" value="1"/>
</dbReference>
<dbReference type="PANTHER" id="PTHR46825">
    <property type="entry name" value="D-ALANYL-D-ALANINE-CARBOXYPEPTIDASE/ENDOPEPTIDASE AMPH"/>
    <property type="match status" value="1"/>
</dbReference>
<dbReference type="Proteomes" id="UP000031366">
    <property type="component" value="Unassembled WGS sequence"/>
</dbReference>
<proteinExistence type="predicted"/>
<dbReference type="Pfam" id="PF00144">
    <property type="entry name" value="Beta-lactamase"/>
    <property type="match status" value="1"/>
</dbReference>
<evidence type="ECO:0000256" key="2">
    <source>
        <dbReference type="ARBA" id="ARBA00023136"/>
    </source>
</evidence>
<keyword evidence="2" id="KW-0472">Membrane</keyword>
<dbReference type="InterPro" id="IPR012338">
    <property type="entry name" value="Beta-lactam/transpept-like"/>
</dbReference>
<dbReference type="InterPro" id="IPR021860">
    <property type="entry name" value="Peptidase_S12_Pab87-rel_C"/>
</dbReference>
<comment type="caution">
    <text evidence="5">The sequence shown here is derived from an EMBL/GenBank/DDBJ whole genome shotgun (WGS) entry which is preliminary data.</text>
</comment>
<dbReference type="SUPFAM" id="SSF56601">
    <property type="entry name" value="beta-lactamase/transpeptidase-like"/>
    <property type="match status" value="1"/>
</dbReference>
<dbReference type="InterPro" id="IPR001466">
    <property type="entry name" value="Beta-lactam-related"/>
</dbReference>
<dbReference type="AlphaFoldDB" id="A0A0C1QX71"/>
<accession>A0A0C1QX71</accession>
<organism evidence="5 6">
    <name type="scientific">Clostridium argentinense CDC 2741</name>
    <dbReference type="NCBI Taxonomy" id="1418104"/>
    <lineage>
        <taxon>Bacteria</taxon>
        <taxon>Bacillati</taxon>
        <taxon>Bacillota</taxon>
        <taxon>Clostridia</taxon>
        <taxon>Eubacteriales</taxon>
        <taxon>Clostridiaceae</taxon>
        <taxon>Clostridium</taxon>
    </lineage>
</organism>
<feature type="domain" description="Peptidase S12 Pab87-related C-terminal" evidence="4">
    <location>
        <begin position="362"/>
        <end position="439"/>
    </location>
</feature>
<evidence type="ECO:0000313" key="5">
    <source>
        <dbReference type="EMBL" id="KIE45602.1"/>
    </source>
</evidence>
<gene>
    <name evidence="5" type="primary">pbpE</name>
    <name evidence="5" type="ORF">U732_2759</name>
</gene>
<dbReference type="InterPro" id="IPR050491">
    <property type="entry name" value="AmpC-like"/>
</dbReference>
<dbReference type="OrthoDB" id="9797709at2"/>
<reference evidence="5 6" key="1">
    <citation type="journal article" date="2015" name="Infect. Genet. Evol.">
        <title>Genomic sequences of six botulinum neurotoxin-producing strains representing three clostridial species illustrate the mobility and diversity of botulinum neurotoxin genes.</title>
        <authorList>
            <person name="Smith T.J."/>
            <person name="Hill K.K."/>
            <person name="Xie G."/>
            <person name="Foley B.T."/>
            <person name="Williamson C.H."/>
            <person name="Foster J.T."/>
            <person name="Johnson S.L."/>
            <person name="Chertkov O."/>
            <person name="Teshima H."/>
            <person name="Gibbons H.S."/>
            <person name="Johnsky L.A."/>
            <person name="Karavis M.A."/>
            <person name="Smith L.A."/>
        </authorList>
    </citation>
    <scope>NUCLEOTIDE SEQUENCE [LARGE SCALE GENOMIC DNA]</scope>
    <source>
        <strain evidence="5 6">CDC 2741</strain>
    </source>
</reference>
<keyword evidence="6" id="KW-1185">Reference proteome</keyword>
<dbReference type="STRING" id="29341.RSJ17_20455"/>
<protein>
    <submittedName>
        <fullName evidence="5">Penicillin-binding protein 4</fullName>
    </submittedName>
</protein>
<name>A0A0C1QX71_9CLOT</name>
<sequence>MNKKQDKIHNLFMNLTEKSQFNGAVLVADGGEIIYKGAFGIADISTNRPLTADSVFELASVSKPITAMGIMILKEQGKLDYEDLIEQWIPDFPYKGITIRQLLNHTSGLPDYSVLFIEKWNRDNIANNQDVLEMLKKYKPSMYFEPNEKWEYSNTGYVVLALIIERVTGMSFEECMDKYIFEPLGMKSSRVYNRRYRQEEIANYAYGYVYSHESEKYELPDKLAGTEYVVFLDGMQGDGMISSNLEDLFIWDRALYSEKLVTRKTLEEAFVPVCLNNKETFDYGFGWIIDHDDDMGKIVSHSGGWPGYNNYLFRYIDKDKTIIYLCNFEQNIDFQQQTILAVQQILFDKPYTIPEVPKEKEVADIDKSVYDEYIGTYLLAPELKIIVTKKDEKLFLQMLMKSPCELLPLSETRFFIKHVLVEVEFLKDEKGKVCELVIYQSGGESAIRVD</sequence>
<feature type="domain" description="Beta-lactamase-related" evidence="3">
    <location>
        <begin position="15"/>
        <end position="339"/>
    </location>
</feature>
<evidence type="ECO:0000259" key="3">
    <source>
        <dbReference type="Pfam" id="PF00144"/>
    </source>
</evidence>